<dbReference type="Gene3D" id="2.40.50.140">
    <property type="entry name" value="Nucleic acid-binding proteins"/>
    <property type="match status" value="1"/>
</dbReference>
<dbReference type="GO" id="GO:0003676">
    <property type="term" value="F:nucleic acid binding"/>
    <property type="evidence" value="ECO:0007669"/>
    <property type="project" value="InterPro"/>
</dbReference>
<accession>A0A7S4A5B3</accession>
<dbReference type="NCBIfam" id="NF003037">
    <property type="entry name" value="PRK03932.1"/>
    <property type="match status" value="1"/>
</dbReference>
<dbReference type="HAMAP" id="MF_00534">
    <property type="entry name" value="Asn_tRNA_synth"/>
    <property type="match status" value="1"/>
</dbReference>
<evidence type="ECO:0000256" key="3">
    <source>
        <dbReference type="ARBA" id="ARBA00022598"/>
    </source>
</evidence>
<dbReference type="CDD" id="cd00776">
    <property type="entry name" value="AsxRS_core"/>
    <property type="match status" value="1"/>
</dbReference>
<name>A0A7S4A5B3_9STRA</name>
<dbReference type="InterPro" id="IPR004365">
    <property type="entry name" value="NA-bd_OB_tRNA"/>
</dbReference>
<dbReference type="Pfam" id="PF00152">
    <property type="entry name" value="tRNA-synt_2"/>
    <property type="match status" value="1"/>
</dbReference>
<evidence type="ECO:0000256" key="1">
    <source>
        <dbReference type="ARBA" id="ARBA00008226"/>
    </source>
</evidence>
<proteinExistence type="inferred from homology"/>
<dbReference type="InterPro" id="IPR012340">
    <property type="entry name" value="NA-bd_OB-fold"/>
</dbReference>
<evidence type="ECO:0000313" key="9">
    <source>
        <dbReference type="EMBL" id="CAE0704242.1"/>
    </source>
</evidence>
<dbReference type="InterPro" id="IPR002312">
    <property type="entry name" value="Asp/Asn-tRNA-synth_IIb"/>
</dbReference>
<evidence type="ECO:0000256" key="6">
    <source>
        <dbReference type="ARBA" id="ARBA00022917"/>
    </source>
</evidence>
<dbReference type="Gene3D" id="3.30.930.10">
    <property type="entry name" value="Bira Bifunctional Protein, Domain 2"/>
    <property type="match status" value="1"/>
</dbReference>
<dbReference type="SUPFAM" id="SSF55681">
    <property type="entry name" value="Class II aaRS and biotin synthetases"/>
    <property type="match status" value="1"/>
</dbReference>
<dbReference type="PRINTS" id="PR01042">
    <property type="entry name" value="TRNASYNTHASP"/>
</dbReference>
<comment type="similarity">
    <text evidence="1">Belongs to the class-II aminoacyl-tRNA synthetase family.</text>
</comment>
<keyword evidence="7" id="KW-0030">Aminoacyl-tRNA synthetase</keyword>
<dbReference type="CDD" id="cd04318">
    <property type="entry name" value="EcAsnRS_like_N"/>
    <property type="match status" value="1"/>
</dbReference>
<evidence type="ECO:0000256" key="5">
    <source>
        <dbReference type="ARBA" id="ARBA00022840"/>
    </source>
</evidence>
<dbReference type="EMBL" id="HBIW01022834">
    <property type="protein sequence ID" value="CAE0704242.1"/>
    <property type="molecule type" value="Transcribed_RNA"/>
</dbReference>
<dbReference type="InterPro" id="IPR045864">
    <property type="entry name" value="aa-tRNA-synth_II/BPL/LPL"/>
</dbReference>
<evidence type="ECO:0000256" key="7">
    <source>
        <dbReference type="ARBA" id="ARBA00023146"/>
    </source>
</evidence>
<dbReference type="InterPro" id="IPR006195">
    <property type="entry name" value="aa-tRNA-synth_II"/>
</dbReference>
<keyword evidence="11" id="KW-1185">Reference proteome</keyword>
<dbReference type="Pfam" id="PF01336">
    <property type="entry name" value="tRNA_anti-codon"/>
    <property type="match status" value="1"/>
</dbReference>
<dbReference type="InterPro" id="IPR004364">
    <property type="entry name" value="Aa-tRNA-synt_II"/>
</dbReference>
<dbReference type="GO" id="GO:0006421">
    <property type="term" value="P:asparaginyl-tRNA aminoacylation"/>
    <property type="evidence" value="ECO:0007669"/>
    <property type="project" value="InterPro"/>
</dbReference>
<evidence type="ECO:0000313" key="10">
    <source>
        <dbReference type="EMBL" id="CAH0366621.1"/>
    </source>
</evidence>
<dbReference type="SUPFAM" id="SSF50249">
    <property type="entry name" value="Nucleic acid-binding proteins"/>
    <property type="match status" value="1"/>
</dbReference>
<dbReference type="EC" id="6.1.1.22" evidence="2"/>
<dbReference type="OrthoDB" id="1931232at2759"/>
<evidence type="ECO:0000313" key="11">
    <source>
        <dbReference type="Proteomes" id="UP000789595"/>
    </source>
</evidence>
<dbReference type="Proteomes" id="UP000789595">
    <property type="component" value="Unassembled WGS sequence"/>
</dbReference>
<dbReference type="EMBL" id="CAKKNE010000001">
    <property type="protein sequence ID" value="CAH0366621.1"/>
    <property type="molecule type" value="Genomic_DNA"/>
</dbReference>
<evidence type="ECO:0000259" key="8">
    <source>
        <dbReference type="PROSITE" id="PS50862"/>
    </source>
</evidence>
<dbReference type="FunFam" id="3.30.930.10:FF:000016">
    <property type="entry name" value="Asparagine--tRNA ligase"/>
    <property type="match status" value="1"/>
</dbReference>
<dbReference type="NCBIfam" id="TIGR00457">
    <property type="entry name" value="asnS"/>
    <property type="match status" value="1"/>
</dbReference>
<dbReference type="PANTHER" id="PTHR22594">
    <property type="entry name" value="ASPARTYL/LYSYL-TRNA SYNTHETASE"/>
    <property type="match status" value="1"/>
</dbReference>
<dbReference type="GO" id="GO:0004816">
    <property type="term" value="F:asparagine-tRNA ligase activity"/>
    <property type="evidence" value="ECO:0007669"/>
    <property type="project" value="UniProtKB-EC"/>
</dbReference>
<dbReference type="PANTHER" id="PTHR22594:SF34">
    <property type="entry name" value="ASPARAGINE--TRNA LIGASE, MITOCHONDRIAL-RELATED"/>
    <property type="match status" value="1"/>
</dbReference>
<keyword evidence="5" id="KW-0067">ATP-binding</keyword>
<feature type="domain" description="Aminoacyl-transfer RNA synthetases class-II family profile" evidence="8">
    <location>
        <begin position="173"/>
        <end position="497"/>
    </location>
</feature>
<organism evidence="9">
    <name type="scientific">Pelagomonas calceolata</name>
    <dbReference type="NCBI Taxonomy" id="35677"/>
    <lineage>
        <taxon>Eukaryota</taxon>
        <taxon>Sar</taxon>
        <taxon>Stramenopiles</taxon>
        <taxon>Ochrophyta</taxon>
        <taxon>Pelagophyceae</taxon>
        <taxon>Pelagomonadales</taxon>
        <taxon>Pelagomonadaceae</taxon>
        <taxon>Pelagomonas</taxon>
    </lineage>
</organism>
<reference evidence="9" key="1">
    <citation type="submission" date="2021-01" db="EMBL/GenBank/DDBJ databases">
        <authorList>
            <person name="Corre E."/>
            <person name="Pelletier E."/>
            <person name="Niang G."/>
            <person name="Scheremetjew M."/>
            <person name="Finn R."/>
            <person name="Kale V."/>
            <person name="Holt S."/>
            <person name="Cochrane G."/>
            <person name="Meng A."/>
            <person name="Brown T."/>
            <person name="Cohen L."/>
        </authorList>
    </citation>
    <scope>NUCLEOTIDE SEQUENCE</scope>
    <source>
        <strain evidence="9">CCMP1756</strain>
    </source>
</reference>
<evidence type="ECO:0000256" key="4">
    <source>
        <dbReference type="ARBA" id="ARBA00022741"/>
    </source>
</evidence>
<dbReference type="InterPro" id="IPR004522">
    <property type="entry name" value="Asn-tRNA-ligase"/>
</dbReference>
<reference evidence="10" key="2">
    <citation type="submission" date="2021-11" db="EMBL/GenBank/DDBJ databases">
        <authorList>
            <consortium name="Genoscope - CEA"/>
            <person name="William W."/>
        </authorList>
    </citation>
    <scope>NUCLEOTIDE SEQUENCE</scope>
</reference>
<evidence type="ECO:0000256" key="2">
    <source>
        <dbReference type="ARBA" id="ARBA00012816"/>
    </source>
</evidence>
<dbReference type="GO" id="GO:0005739">
    <property type="term" value="C:mitochondrion"/>
    <property type="evidence" value="ECO:0007669"/>
    <property type="project" value="TreeGrafter"/>
</dbReference>
<gene>
    <name evidence="9" type="ORF">PCAL00307_LOCUS19690</name>
    <name evidence="10" type="ORF">PECAL_1P31240</name>
</gene>
<keyword evidence="6" id="KW-0648">Protein biosynthesis</keyword>
<sequence length="507" mass="55862">MRGALVMMLATCRALRPAALRFAARRRSGAALTTMSAAAPPRKKVKSIVEVTPDSVIGETVTVKGWARTVRAQKALGFLEVNDGSSFGGLQVVFEGDLVSSLKGVGTGCAVSIEGEVVKGGGKQPIELKASSFELVGGCESDYPLQKKRHSLEFLRSIAHLRPRTNTLAAAARIRSTLAQAVHAFFDEEGFNYVHSPIITTSDCEGAGEMFRVTSLDGKELSRSSEKDDFADDFFARSAYLTVSGQLSGEAYACALGDVYTFGPTFRAENSQTARHLAEFWMIEPEIAFADASGAMDNAEAMMKFVIKKALSDCKKDLEFCDKFYGNNELIDRLTSISGSEPFLRLSYTDAVSLLQEEIAKDPKKWQFPDVEFGTDLATEHERWLAEVHAGGRCVFVYDYPRSIKSFYMRDNDDKQTVAAFDLLAPGVGELVGGSQREESYDRLVAKMTEFGLDPEDYWWYLDLRKYGSVPHAGYGLGFDRLVCYVAAIENIRDSIPFPRYPGSAQF</sequence>
<dbReference type="AlphaFoldDB" id="A0A7S4A5B3"/>
<dbReference type="GO" id="GO:0005524">
    <property type="term" value="F:ATP binding"/>
    <property type="evidence" value="ECO:0007669"/>
    <property type="project" value="UniProtKB-KW"/>
</dbReference>
<dbReference type="PROSITE" id="PS50862">
    <property type="entry name" value="AA_TRNA_LIGASE_II"/>
    <property type="match status" value="1"/>
</dbReference>
<protein>
    <recommendedName>
        <fullName evidence="2">asparagine--tRNA ligase</fullName>
        <ecNumber evidence="2">6.1.1.22</ecNumber>
    </recommendedName>
</protein>
<keyword evidence="3" id="KW-0436">Ligase</keyword>
<keyword evidence="4" id="KW-0547">Nucleotide-binding</keyword>